<dbReference type="AlphaFoldDB" id="M4BBX4"/>
<evidence type="ECO:0000313" key="1">
    <source>
        <dbReference type="EnsemblProtists" id="HpaP803789"/>
    </source>
</evidence>
<protein>
    <submittedName>
        <fullName evidence="1">Uncharacterized protein</fullName>
    </submittedName>
</protein>
<sequence>MGMSRIAARQLRAVWTAPRGALGLRSTAGNSSVHPPVTVHANKNAAKLPTATAAGSSKRCCVATRPQLGSHMLLSRFQLHRLLALKQKKAAQMARKAAKIEAKKTATAATADVNLRLRNSLGYFYWVSDTLAWARPSTSITFSAFATLWSCHGQASSERFPMRRGD</sequence>
<dbReference type="HOGENOM" id="CLU_1605854_0_0_1"/>
<name>M4BBX4_HYAAE</name>
<evidence type="ECO:0000313" key="2">
    <source>
        <dbReference type="Proteomes" id="UP000011713"/>
    </source>
</evidence>
<accession>M4BBX4</accession>
<dbReference type="VEuPathDB" id="FungiDB:HpaG803789"/>
<reference evidence="2" key="1">
    <citation type="journal article" date="2010" name="Science">
        <title>Signatures of adaptation to obligate biotrophy in the Hyaloperonospora arabidopsidis genome.</title>
        <authorList>
            <person name="Baxter L."/>
            <person name="Tripathy S."/>
            <person name="Ishaque N."/>
            <person name="Boot N."/>
            <person name="Cabral A."/>
            <person name="Kemen E."/>
            <person name="Thines M."/>
            <person name="Ah-Fong A."/>
            <person name="Anderson R."/>
            <person name="Badejoko W."/>
            <person name="Bittner-Eddy P."/>
            <person name="Boore J.L."/>
            <person name="Chibucos M.C."/>
            <person name="Coates M."/>
            <person name="Dehal P."/>
            <person name="Delehaunty K."/>
            <person name="Dong S."/>
            <person name="Downton P."/>
            <person name="Dumas B."/>
            <person name="Fabro G."/>
            <person name="Fronick C."/>
            <person name="Fuerstenberg S.I."/>
            <person name="Fulton L."/>
            <person name="Gaulin E."/>
            <person name="Govers F."/>
            <person name="Hughes L."/>
            <person name="Humphray S."/>
            <person name="Jiang R.H."/>
            <person name="Judelson H."/>
            <person name="Kamoun S."/>
            <person name="Kyung K."/>
            <person name="Meijer H."/>
            <person name="Minx P."/>
            <person name="Morris P."/>
            <person name="Nelson J."/>
            <person name="Phuntumart V."/>
            <person name="Qutob D."/>
            <person name="Rehmany A."/>
            <person name="Rougon-Cardoso A."/>
            <person name="Ryden P."/>
            <person name="Torto-Alalibo T."/>
            <person name="Studholme D."/>
            <person name="Wang Y."/>
            <person name="Win J."/>
            <person name="Wood J."/>
            <person name="Clifton S.W."/>
            <person name="Rogers J."/>
            <person name="Van den Ackerveken G."/>
            <person name="Jones J.D."/>
            <person name="McDowell J.M."/>
            <person name="Beynon J."/>
            <person name="Tyler B.M."/>
        </authorList>
    </citation>
    <scope>NUCLEOTIDE SEQUENCE [LARGE SCALE GENOMIC DNA]</scope>
    <source>
        <strain evidence="2">Emoy2</strain>
    </source>
</reference>
<organism evidence="1 2">
    <name type="scientific">Hyaloperonospora arabidopsidis (strain Emoy2)</name>
    <name type="common">Downy mildew agent</name>
    <name type="synonym">Peronospora arabidopsidis</name>
    <dbReference type="NCBI Taxonomy" id="559515"/>
    <lineage>
        <taxon>Eukaryota</taxon>
        <taxon>Sar</taxon>
        <taxon>Stramenopiles</taxon>
        <taxon>Oomycota</taxon>
        <taxon>Peronosporomycetes</taxon>
        <taxon>Peronosporales</taxon>
        <taxon>Peronosporaceae</taxon>
        <taxon>Hyaloperonospora</taxon>
    </lineage>
</organism>
<keyword evidence="2" id="KW-1185">Reference proteome</keyword>
<proteinExistence type="predicted"/>
<dbReference type="EMBL" id="JH598116">
    <property type="status" value="NOT_ANNOTATED_CDS"/>
    <property type="molecule type" value="Genomic_DNA"/>
</dbReference>
<dbReference type="eggNOG" id="ENOG502QU7Z">
    <property type="taxonomic scope" value="Eukaryota"/>
</dbReference>
<dbReference type="EnsemblProtists" id="HpaT803789">
    <property type="protein sequence ID" value="HpaP803789"/>
    <property type="gene ID" value="HpaG803789"/>
</dbReference>
<dbReference type="Proteomes" id="UP000011713">
    <property type="component" value="Unassembled WGS sequence"/>
</dbReference>
<reference evidence="1" key="2">
    <citation type="submission" date="2015-06" db="UniProtKB">
        <authorList>
            <consortium name="EnsemblProtists"/>
        </authorList>
    </citation>
    <scope>IDENTIFICATION</scope>
    <source>
        <strain evidence="1">Emoy2</strain>
    </source>
</reference>
<dbReference type="InParanoid" id="M4BBX4"/>